<accession>A0A329BE15</accession>
<proteinExistence type="predicted"/>
<dbReference type="OrthoDB" id="9820934at2"/>
<gene>
    <name evidence="1" type="ORF">BX591_1762</name>
</gene>
<dbReference type="EMBL" id="QLTK01000076">
    <property type="protein sequence ID" value="RAS14299.1"/>
    <property type="molecule type" value="Genomic_DNA"/>
</dbReference>
<organism evidence="1 2">
    <name type="scientific">Paraburkholderia bryophila</name>
    <dbReference type="NCBI Taxonomy" id="420952"/>
    <lineage>
        <taxon>Bacteria</taxon>
        <taxon>Pseudomonadati</taxon>
        <taxon>Pseudomonadota</taxon>
        <taxon>Betaproteobacteria</taxon>
        <taxon>Burkholderiales</taxon>
        <taxon>Burkholderiaceae</taxon>
        <taxon>Paraburkholderia</taxon>
    </lineage>
</organism>
<sequence>MSDYKLLRVVLRATFVLAGLIFLSQGAWADAPYSFIRIQCMGAINRLEVSTFITWNVCDVGCSQAAPLARQGIYELRKFIQQYSKHPFECDLGAGQKAVVSILDHWPGRDLPGMEFDVSVDDRRVVPPQRLDGEAEIDLQVQAFLGKNDASGRPINPASVSTNLCFLNGRDPLALPDSMRCERTWVGAGEGWTKDEADSAQYERIVQPK</sequence>
<dbReference type="RefSeq" id="WP_111936011.1">
    <property type="nucleotide sequence ID" value="NZ_CADFFP010000063.1"/>
</dbReference>
<dbReference type="AlphaFoldDB" id="A0A329BE15"/>
<protein>
    <submittedName>
        <fullName evidence="1">Uncharacterized protein</fullName>
    </submittedName>
</protein>
<dbReference type="Proteomes" id="UP000248918">
    <property type="component" value="Unassembled WGS sequence"/>
</dbReference>
<name>A0A329BE15_9BURK</name>
<evidence type="ECO:0000313" key="2">
    <source>
        <dbReference type="Proteomes" id="UP000248918"/>
    </source>
</evidence>
<comment type="caution">
    <text evidence="1">The sequence shown here is derived from an EMBL/GenBank/DDBJ whole genome shotgun (WGS) entry which is preliminary data.</text>
</comment>
<evidence type="ECO:0000313" key="1">
    <source>
        <dbReference type="EMBL" id="RAS14299.1"/>
    </source>
</evidence>
<reference evidence="1 2" key="1">
    <citation type="submission" date="2018-06" db="EMBL/GenBank/DDBJ databases">
        <title>Genomic Encyclopedia of Type Strains, Phase III (KMG-III): the genomes of soil and plant-associated and newly described type strains.</title>
        <authorList>
            <person name="Whitman W."/>
        </authorList>
    </citation>
    <scope>NUCLEOTIDE SEQUENCE [LARGE SCALE GENOMIC DNA]</scope>
    <source>
        <strain evidence="1 2">LMG 23644</strain>
    </source>
</reference>